<evidence type="ECO:0000313" key="1">
    <source>
        <dbReference type="EMBL" id="GCE03520.1"/>
    </source>
</evidence>
<sequence length="92" mass="10570">MGLIRCILALTYRYVKRCIVCQYRSLLVPVSLPKPAQHTLFSAQNTDKSRSELRAKVDGKLHIIELQQLYSWLLCMAYSTRKEGVLSQIVTL</sequence>
<proteinExistence type="predicted"/>
<keyword evidence="2" id="KW-1185">Reference proteome</keyword>
<organism evidence="1 2">
    <name type="scientific">Dictyobacter aurantiacus</name>
    <dbReference type="NCBI Taxonomy" id="1936993"/>
    <lineage>
        <taxon>Bacteria</taxon>
        <taxon>Bacillati</taxon>
        <taxon>Chloroflexota</taxon>
        <taxon>Ktedonobacteria</taxon>
        <taxon>Ktedonobacterales</taxon>
        <taxon>Dictyobacteraceae</taxon>
        <taxon>Dictyobacter</taxon>
    </lineage>
</organism>
<protein>
    <submittedName>
        <fullName evidence="1">Uncharacterized protein</fullName>
    </submittedName>
</protein>
<dbReference type="EMBL" id="BIFQ01000001">
    <property type="protein sequence ID" value="GCE03520.1"/>
    <property type="molecule type" value="Genomic_DNA"/>
</dbReference>
<dbReference type="AlphaFoldDB" id="A0A401Z9G3"/>
<dbReference type="Proteomes" id="UP000287224">
    <property type="component" value="Unassembled WGS sequence"/>
</dbReference>
<reference evidence="2" key="1">
    <citation type="submission" date="2018-12" db="EMBL/GenBank/DDBJ databases">
        <title>Tengunoibacter tsumagoiensis gen. nov., sp. nov., Dictyobacter kobayashii sp. nov., D. alpinus sp. nov., and D. joshuensis sp. nov. and description of Dictyobacteraceae fam. nov. within the order Ktedonobacterales isolated from Tengu-no-mugimeshi.</title>
        <authorList>
            <person name="Wang C.M."/>
            <person name="Zheng Y."/>
            <person name="Sakai Y."/>
            <person name="Toyoda A."/>
            <person name="Minakuchi Y."/>
            <person name="Abe K."/>
            <person name="Yokota A."/>
            <person name="Yabe S."/>
        </authorList>
    </citation>
    <scope>NUCLEOTIDE SEQUENCE [LARGE SCALE GENOMIC DNA]</scope>
    <source>
        <strain evidence="2">S-27</strain>
    </source>
</reference>
<name>A0A401Z9G3_9CHLR</name>
<gene>
    <name evidence="1" type="ORF">KDAU_08490</name>
</gene>
<evidence type="ECO:0000313" key="2">
    <source>
        <dbReference type="Proteomes" id="UP000287224"/>
    </source>
</evidence>
<accession>A0A401Z9G3</accession>
<comment type="caution">
    <text evidence="1">The sequence shown here is derived from an EMBL/GenBank/DDBJ whole genome shotgun (WGS) entry which is preliminary data.</text>
</comment>